<accession>A0A9N9SKD2</accession>
<dbReference type="OrthoDB" id="3176171at2759"/>
<evidence type="ECO:0000256" key="5">
    <source>
        <dbReference type="ARBA" id="ARBA00023054"/>
    </source>
</evidence>
<dbReference type="GO" id="GO:0005737">
    <property type="term" value="C:cytoplasm"/>
    <property type="evidence" value="ECO:0007669"/>
    <property type="project" value="UniProtKB-SubCell"/>
</dbReference>
<dbReference type="GO" id="GO:0051231">
    <property type="term" value="P:spindle elongation"/>
    <property type="evidence" value="ECO:0007669"/>
    <property type="project" value="TreeGrafter"/>
</dbReference>
<evidence type="ECO:0000256" key="3">
    <source>
        <dbReference type="ARBA" id="ARBA00022741"/>
    </source>
</evidence>
<keyword evidence="3" id="KW-0547">Nucleotide-binding</keyword>
<dbReference type="GO" id="GO:0007018">
    <property type="term" value="P:microtubule-based movement"/>
    <property type="evidence" value="ECO:0007669"/>
    <property type="project" value="InterPro"/>
</dbReference>
<evidence type="ECO:0008006" key="9">
    <source>
        <dbReference type="Google" id="ProtNLM"/>
    </source>
</evidence>
<evidence type="ECO:0000313" key="8">
    <source>
        <dbReference type="Proteomes" id="UP001153737"/>
    </source>
</evidence>
<evidence type="ECO:0000256" key="4">
    <source>
        <dbReference type="ARBA" id="ARBA00022840"/>
    </source>
</evidence>
<organism evidence="7 8">
    <name type="scientific">Phaedon cochleariae</name>
    <name type="common">Mustard beetle</name>
    <dbReference type="NCBI Taxonomy" id="80249"/>
    <lineage>
        <taxon>Eukaryota</taxon>
        <taxon>Metazoa</taxon>
        <taxon>Ecdysozoa</taxon>
        <taxon>Arthropoda</taxon>
        <taxon>Hexapoda</taxon>
        <taxon>Insecta</taxon>
        <taxon>Pterygota</taxon>
        <taxon>Neoptera</taxon>
        <taxon>Endopterygota</taxon>
        <taxon>Coleoptera</taxon>
        <taxon>Polyphaga</taxon>
        <taxon>Cucujiformia</taxon>
        <taxon>Chrysomeloidea</taxon>
        <taxon>Chrysomelidae</taxon>
        <taxon>Chrysomelinae</taxon>
        <taxon>Chrysomelini</taxon>
        <taxon>Phaedon</taxon>
    </lineage>
</organism>
<dbReference type="GO" id="GO:0005524">
    <property type="term" value="F:ATP binding"/>
    <property type="evidence" value="ECO:0007669"/>
    <property type="project" value="UniProtKB-KW"/>
</dbReference>
<sequence length="473" mass="55042">MNLNQQLSDIQKQLVLKESLAKQLSTNNQYIVDYQVQELARLIKLKANDELRITKLNQDILQMKQTKVKLVRTMRDESEKFRQWKMQKERECQRLKQQDRKKDNELVKMKVMHDKQQVVFKARVEQAEAVNKRLKNLLALRQQALDAKNTGKADKVEPWYELYMNLVEAEATLNVLLEDRAVLMQQLNELKNAPDSENSEECKSIEEDLELRSAQIHDLQQKLSDSDEEQRSKPFWEKFQTMGEAKFGMKFVCLKAADAQEKNKHQEKCLKEKDEKCAQNLVDLQREYEEKIAILLRRIRGSCDENDEASTYSIQQKKIDQMEEEITLLKEEKMALEDLDNSLSDIDDDLENDPDWRKTPLAKRLLEEKKKFTFVRSALDFDEDEKTNRAPKRSSDGGCYCKTNCITGRCGCKKFGGKCGTGCKCSETMCANRDAASSSSLDASGEEFKKPSIEELPKKRDKKIKTRKFFSDL</sequence>
<feature type="coiled-coil region" evidence="6">
    <location>
        <begin position="85"/>
        <end position="222"/>
    </location>
</feature>
<keyword evidence="2" id="KW-0963">Cytoplasm</keyword>
<gene>
    <name evidence="7" type="ORF">PHAECO_LOCUS12026</name>
</gene>
<dbReference type="GO" id="GO:0005875">
    <property type="term" value="C:microtubule associated complex"/>
    <property type="evidence" value="ECO:0007669"/>
    <property type="project" value="TreeGrafter"/>
</dbReference>
<comment type="subcellular location">
    <subcellularLocation>
        <location evidence="1">Cytoplasm</location>
    </subcellularLocation>
</comment>
<evidence type="ECO:0000256" key="2">
    <source>
        <dbReference type="ARBA" id="ARBA00022490"/>
    </source>
</evidence>
<evidence type="ECO:0000256" key="1">
    <source>
        <dbReference type="ARBA" id="ARBA00004496"/>
    </source>
</evidence>
<dbReference type="PANTHER" id="PTHR47969:SF15">
    <property type="entry name" value="CHROMOSOME-ASSOCIATED KINESIN KIF4A-RELATED"/>
    <property type="match status" value="1"/>
</dbReference>
<keyword evidence="4" id="KW-0067">ATP-binding</keyword>
<dbReference type="GO" id="GO:0007052">
    <property type="term" value="P:mitotic spindle organization"/>
    <property type="evidence" value="ECO:0007669"/>
    <property type="project" value="TreeGrafter"/>
</dbReference>
<name>A0A9N9SKD2_PHACE</name>
<proteinExistence type="predicted"/>
<dbReference type="PANTHER" id="PTHR47969">
    <property type="entry name" value="CHROMOSOME-ASSOCIATED KINESIN KIF4A-RELATED"/>
    <property type="match status" value="1"/>
</dbReference>
<dbReference type="EMBL" id="OU896714">
    <property type="protein sequence ID" value="CAG9824944.1"/>
    <property type="molecule type" value="Genomic_DNA"/>
</dbReference>
<dbReference type="GO" id="GO:0003777">
    <property type="term" value="F:microtubule motor activity"/>
    <property type="evidence" value="ECO:0007669"/>
    <property type="project" value="InterPro"/>
</dbReference>
<feature type="coiled-coil region" evidence="6">
    <location>
        <begin position="256"/>
        <end position="349"/>
    </location>
</feature>
<evidence type="ECO:0000313" key="7">
    <source>
        <dbReference type="EMBL" id="CAG9824944.1"/>
    </source>
</evidence>
<keyword evidence="5 6" id="KW-0175">Coiled coil</keyword>
<dbReference type="AlphaFoldDB" id="A0A9N9SKD2"/>
<dbReference type="Proteomes" id="UP001153737">
    <property type="component" value="Chromosome 8"/>
</dbReference>
<reference evidence="7" key="1">
    <citation type="submission" date="2022-01" db="EMBL/GenBank/DDBJ databases">
        <authorList>
            <person name="King R."/>
        </authorList>
    </citation>
    <scope>NUCLEOTIDE SEQUENCE</scope>
</reference>
<dbReference type="InterPro" id="IPR027640">
    <property type="entry name" value="Kinesin-like_fam"/>
</dbReference>
<reference evidence="7" key="2">
    <citation type="submission" date="2022-10" db="EMBL/GenBank/DDBJ databases">
        <authorList>
            <consortium name="ENA_rothamsted_submissions"/>
            <consortium name="culmorum"/>
            <person name="King R."/>
        </authorList>
    </citation>
    <scope>NUCLEOTIDE SEQUENCE</scope>
</reference>
<dbReference type="Pfam" id="PF25764">
    <property type="entry name" value="KIF21A_4th"/>
    <property type="match status" value="1"/>
</dbReference>
<protein>
    <recommendedName>
        <fullName evidence="9">Tesmin/TSO1-like CXC domain-containing protein</fullName>
    </recommendedName>
</protein>
<evidence type="ECO:0000256" key="6">
    <source>
        <dbReference type="SAM" id="Coils"/>
    </source>
</evidence>
<keyword evidence="8" id="KW-1185">Reference proteome</keyword>